<keyword evidence="4 6" id="KW-0460">Magnesium</keyword>
<dbReference type="SUPFAM" id="SSF56219">
    <property type="entry name" value="DNase I-like"/>
    <property type="match status" value="1"/>
</dbReference>
<dbReference type="NCBIfam" id="TIGR00195">
    <property type="entry name" value="exoDNase_III"/>
    <property type="match status" value="1"/>
</dbReference>
<dbReference type="InterPro" id="IPR004808">
    <property type="entry name" value="AP_endonuc_1"/>
</dbReference>
<accession>A0A0N9QXX6</accession>
<dbReference type="PANTHER" id="PTHR22748:SF6">
    <property type="entry name" value="DNA-(APURINIC OR APYRIMIDINIC SITE) ENDONUCLEASE"/>
    <property type="match status" value="1"/>
</dbReference>
<dbReference type="GO" id="GO:0008311">
    <property type="term" value="F:double-stranded DNA 3'-5' DNA exonuclease activity"/>
    <property type="evidence" value="ECO:0007669"/>
    <property type="project" value="TreeGrafter"/>
</dbReference>
<feature type="binding site" evidence="6">
    <location>
        <position position="152"/>
    </location>
    <ligand>
        <name>Mg(2+)</name>
        <dbReference type="ChEBI" id="CHEBI:18420"/>
        <label>1</label>
    </ligand>
</feature>
<dbReference type="Pfam" id="PF03372">
    <property type="entry name" value="Exo_endo_phos"/>
    <property type="match status" value="1"/>
</dbReference>
<feature type="active site" evidence="5">
    <location>
        <position position="111"/>
    </location>
</feature>
<feature type="binding site" evidence="6">
    <location>
        <position position="7"/>
    </location>
    <ligand>
        <name>Mg(2+)</name>
        <dbReference type="ChEBI" id="CHEBI:18420"/>
        <label>1</label>
    </ligand>
</feature>
<feature type="site" description="Transition state stabilizer" evidence="7">
    <location>
        <position position="154"/>
    </location>
</feature>
<evidence type="ECO:0000256" key="5">
    <source>
        <dbReference type="PIRSR" id="PIRSR604808-1"/>
    </source>
</evidence>
<feature type="domain" description="Endonuclease/exonuclease/phosphatase" evidence="8">
    <location>
        <begin position="4"/>
        <end position="249"/>
    </location>
</feature>
<evidence type="ECO:0000256" key="6">
    <source>
        <dbReference type="PIRSR" id="PIRSR604808-2"/>
    </source>
</evidence>
<dbReference type="GO" id="GO:0003906">
    <property type="term" value="F:DNA-(apurinic or apyrimidinic site) endonuclease activity"/>
    <property type="evidence" value="ECO:0007669"/>
    <property type="project" value="TreeGrafter"/>
</dbReference>
<keyword evidence="3" id="KW-0378">Hydrolase</keyword>
<name>A0A0N9QXX6_9VIRU</name>
<feature type="site" description="Interaction with DNA substrate" evidence="7">
    <location>
        <position position="249"/>
    </location>
</feature>
<evidence type="ECO:0000313" key="10">
    <source>
        <dbReference type="Proteomes" id="UP000203826"/>
    </source>
</evidence>
<dbReference type="GO" id="GO:0046872">
    <property type="term" value="F:metal ion binding"/>
    <property type="evidence" value="ECO:0007669"/>
    <property type="project" value="UniProtKB-KW"/>
</dbReference>
<sequence>MKIISWNVAGLRAMLKKGNLENMLLSESPDIICLQETKAEECQITLSDTLSKMYPFRFWESTKGTTQRKGLSGTAIWSKTKPIRQYNPPDEDEEGRITTIEFENFILVSVYTPNSQNLESPRLDFRTQKWHKSFKQYINILKQLNSTIICGDLNVAHNKIDVHHPEKHHKDAGFLDIERNQFQEYLDEDYVDVFRELNPKLESQYTYWCQLNPKIRENNSGWRIDYFLTTRDIIPKSCNILSNIYGSDHCPISLEL</sequence>
<evidence type="ECO:0000256" key="1">
    <source>
        <dbReference type="ARBA" id="ARBA00007092"/>
    </source>
</evidence>
<protein>
    <submittedName>
        <fullName evidence="9">APE-like exodeoxyribonuclease III</fullName>
    </submittedName>
</protein>
<dbReference type="InterPro" id="IPR018247">
    <property type="entry name" value="EF_Hand_1_Ca_BS"/>
</dbReference>
<evidence type="ECO:0000256" key="4">
    <source>
        <dbReference type="ARBA" id="ARBA00022842"/>
    </source>
</evidence>
<keyword evidence="2 6" id="KW-0479">Metal-binding</keyword>
<dbReference type="CDD" id="cd09087">
    <property type="entry name" value="Ape1-like_AP-endo"/>
    <property type="match status" value="1"/>
</dbReference>
<reference evidence="9 10" key="1">
    <citation type="journal article" date="2015" name="Genome Announc.">
        <title>The 474-Kilobase-Pair Complete Genome Sequence of CeV-01B, a Virus Infecting Haptolina (Chrysochromulina) ericina (Prymnesiophyceae).</title>
        <authorList>
            <person name="Gallot-Lavallee L."/>
            <person name="Pagarete A."/>
            <person name="Legendre M."/>
            <person name="Santini S."/>
            <person name="Sandaa R.A."/>
            <person name="Himmelbauer H."/>
            <person name="Ogata H."/>
            <person name="Bratbak G."/>
            <person name="Claverie J.M."/>
        </authorList>
    </citation>
    <scope>NUCLEOTIDE SEQUENCE [LARGE SCALE GENOMIC DNA]</scope>
    <source>
        <strain evidence="9">CeV-01B</strain>
    </source>
</reference>
<organism evidence="9 10">
    <name type="scientific">Chrysochromulina ericina virus CeV-01B</name>
    <dbReference type="NCBI Taxonomy" id="3070830"/>
    <lineage>
        <taxon>Viruses</taxon>
        <taxon>Varidnaviria</taxon>
        <taxon>Bamfordvirae</taxon>
        <taxon>Nucleocytoviricota</taxon>
        <taxon>Megaviricetes</taxon>
        <taxon>Imitervirales</taxon>
        <taxon>Mesomimiviridae</taxon>
        <taxon>Tethysvirus</taxon>
        <taxon>Tethysvirus raunefjordenense</taxon>
    </lineage>
</organism>
<feature type="binding site" evidence="6">
    <location>
        <position position="248"/>
    </location>
    <ligand>
        <name>Mg(2+)</name>
        <dbReference type="ChEBI" id="CHEBI:18420"/>
        <label>1</label>
    </ligand>
</feature>
<feature type="binding site" evidence="6">
    <location>
        <position position="249"/>
    </location>
    <ligand>
        <name>Mg(2+)</name>
        <dbReference type="ChEBI" id="CHEBI:18420"/>
        <label>1</label>
    </ligand>
</feature>
<dbReference type="PROSITE" id="PS51435">
    <property type="entry name" value="AP_NUCLEASE_F1_4"/>
    <property type="match status" value="1"/>
</dbReference>
<dbReference type="InterPro" id="IPR020847">
    <property type="entry name" value="AP_endonuclease_F1_BS"/>
</dbReference>
<dbReference type="OrthoDB" id="17834at10239"/>
<dbReference type="KEGG" id="vg:26049342"/>
<evidence type="ECO:0000256" key="3">
    <source>
        <dbReference type="ARBA" id="ARBA00022801"/>
    </source>
</evidence>
<dbReference type="EMBL" id="KT820662">
    <property type="protein sequence ID" value="ALH23381.1"/>
    <property type="molecule type" value="Genomic_DNA"/>
</dbReference>
<feature type="active site" description="Proton acceptor" evidence="5">
    <location>
        <position position="249"/>
    </location>
</feature>
<dbReference type="NCBIfam" id="TIGR00633">
    <property type="entry name" value="xth"/>
    <property type="match status" value="1"/>
</dbReference>
<dbReference type="Proteomes" id="UP000203826">
    <property type="component" value="Segment"/>
</dbReference>
<gene>
    <name evidence="9" type="ORF">ceV_475</name>
</gene>
<keyword evidence="10" id="KW-1185">Reference proteome</keyword>
<feature type="binding site" evidence="6">
    <location>
        <position position="36"/>
    </location>
    <ligand>
        <name>Mg(2+)</name>
        <dbReference type="ChEBI" id="CHEBI:18420"/>
        <label>1</label>
    </ligand>
</feature>
<dbReference type="PROSITE" id="PS00018">
    <property type="entry name" value="EF_HAND_1"/>
    <property type="match status" value="1"/>
</dbReference>
<dbReference type="InterPro" id="IPR005135">
    <property type="entry name" value="Endo/exonuclease/phosphatase"/>
</dbReference>
<evidence type="ECO:0000256" key="7">
    <source>
        <dbReference type="PIRSR" id="PIRSR604808-3"/>
    </source>
</evidence>
<comment type="cofactor">
    <cofactor evidence="6">
        <name>Mg(2+)</name>
        <dbReference type="ChEBI" id="CHEBI:18420"/>
    </cofactor>
    <cofactor evidence="6">
        <name>Mn(2+)</name>
        <dbReference type="ChEBI" id="CHEBI:29035"/>
    </cofactor>
    <text evidence="6">Probably binds two magnesium or manganese ions per subunit.</text>
</comment>
<dbReference type="GO" id="GO:0003677">
    <property type="term" value="F:DNA binding"/>
    <property type="evidence" value="ECO:0007669"/>
    <property type="project" value="InterPro"/>
</dbReference>
<evidence type="ECO:0000256" key="2">
    <source>
        <dbReference type="ARBA" id="ARBA00022723"/>
    </source>
</evidence>
<dbReference type="InterPro" id="IPR036691">
    <property type="entry name" value="Endo/exonu/phosph_ase_sf"/>
</dbReference>
<dbReference type="PANTHER" id="PTHR22748">
    <property type="entry name" value="AP ENDONUCLEASE"/>
    <property type="match status" value="1"/>
</dbReference>
<keyword evidence="6" id="KW-0464">Manganese</keyword>
<comment type="similarity">
    <text evidence="1">Belongs to the DNA repair enzymes AP/ExoA family.</text>
</comment>
<evidence type="ECO:0000259" key="8">
    <source>
        <dbReference type="Pfam" id="PF03372"/>
    </source>
</evidence>
<dbReference type="GO" id="GO:0006284">
    <property type="term" value="P:base-excision repair"/>
    <property type="evidence" value="ECO:0007669"/>
    <property type="project" value="TreeGrafter"/>
</dbReference>
<feature type="binding site" evidence="6">
    <location>
        <position position="154"/>
    </location>
    <ligand>
        <name>Mg(2+)</name>
        <dbReference type="ChEBI" id="CHEBI:18420"/>
        <label>1</label>
    </ligand>
</feature>
<evidence type="ECO:0000313" key="9">
    <source>
        <dbReference type="EMBL" id="ALH23381.1"/>
    </source>
</evidence>
<dbReference type="GO" id="GO:0008081">
    <property type="term" value="F:phosphoric diester hydrolase activity"/>
    <property type="evidence" value="ECO:0007669"/>
    <property type="project" value="TreeGrafter"/>
</dbReference>
<proteinExistence type="inferred from homology"/>
<feature type="active site" description="Proton donor/acceptor" evidence="5">
    <location>
        <position position="152"/>
    </location>
</feature>
<feature type="site" description="Important for catalytic activity" evidence="7">
    <location>
        <position position="225"/>
    </location>
</feature>
<dbReference type="PROSITE" id="PS00726">
    <property type="entry name" value="AP_NUCLEASE_F1_1"/>
    <property type="match status" value="1"/>
</dbReference>
<dbReference type="Gene3D" id="3.60.10.10">
    <property type="entry name" value="Endonuclease/exonuclease/phosphatase"/>
    <property type="match status" value="1"/>
</dbReference>